<accession>A0A1F6A492</accession>
<evidence type="ECO:0000313" key="3">
    <source>
        <dbReference type="Proteomes" id="UP000176253"/>
    </source>
</evidence>
<dbReference type="AlphaFoldDB" id="A0A1F6A492"/>
<organism evidence="2 3">
    <name type="scientific">Candidatus Gottesmanbacteria bacterium RIFCSPHIGHO2_02_FULL_39_14</name>
    <dbReference type="NCBI Taxonomy" id="1798383"/>
    <lineage>
        <taxon>Bacteria</taxon>
        <taxon>Candidatus Gottesmaniibacteriota</taxon>
    </lineage>
</organism>
<keyword evidence="1" id="KW-0812">Transmembrane</keyword>
<comment type="caution">
    <text evidence="2">The sequence shown here is derived from an EMBL/GenBank/DDBJ whole genome shotgun (WGS) entry which is preliminary data.</text>
</comment>
<reference evidence="2 3" key="1">
    <citation type="journal article" date="2016" name="Nat. Commun.">
        <title>Thousands of microbial genomes shed light on interconnected biogeochemical processes in an aquifer system.</title>
        <authorList>
            <person name="Anantharaman K."/>
            <person name="Brown C.T."/>
            <person name="Hug L.A."/>
            <person name="Sharon I."/>
            <person name="Castelle C.J."/>
            <person name="Probst A.J."/>
            <person name="Thomas B.C."/>
            <person name="Singh A."/>
            <person name="Wilkins M.J."/>
            <person name="Karaoz U."/>
            <person name="Brodie E.L."/>
            <person name="Williams K.H."/>
            <person name="Hubbard S.S."/>
            <person name="Banfield J.F."/>
        </authorList>
    </citation>
    <scope>NUCLEOTIDE SEQUENCE [LARGE SCALE GENOMIC DNA]</scope>
</reference>
<keyword evidence="1" id="KW-0472">Membrane</keyword>
<feature type="transmembrane region" description="Helical" evidence="1">
    <location>
        <begin position="156"/>
        <end position="185"/>
    </location>
</feature>
<dbReference type="Proteomes" id="UP000176253">
    <property type="component" value="Unassembled WGS sequence"/>
</dbReference>
<gene>
    <name evidence="2" type="ORF">A3D78_04385</name>
</gene>
<proteinExistence type="predicted"/>
<feature type="transmembrane region" description="Helical" evidence="1">
    <location>
        <begin position="263"/>
        <end position="280"/>
    </location>
</feature>
<feature type="transmembrane region" description="Helical" evidence="1">
    <location>
        <begin position="287"/>
        <end position="304"/>
    </location>
</feature>
<protein>
    <recommendedName>
        <fullName evidence="4">Glycosyltransferase RgtA/B/C/D-like domain-containing protein</fullName>
    </recommendedName>
</protein>
<name>A0A1F6A492_9BACT</name>
<feature type="transmembrane region" description="Helical" evidence="1">
    <location>
        <begin position="62"/>
        <end position="95"/>
    </location>
</feature>
<feature type="transmembrane region" description="Helical" evidence="1">
    <location>
        <begin position="310"/>
        <end position="330"/>
    </location>
</feature>
<evidence type="ECO:0000256" key="1">
    <source>
        <dbReference type="SAM" id="Phobius"/>
    </source>
</evidence>
<feature type="transmembrane region" description="Helical" evidence="1">
    <location>
        <begin position="197"/>
        <end position="219"/>
    </location>
</feature>
<feature type="transmembrane region" description="Helical" evidence="1">
    <location>
        <begin position="131"/>
        <end position="149"/>
    </location>
</feature>
<feature type="transmembrane region" description="Helical" evidence="1">
    <location>
        <begin position="107"/>
        <end position="125"/>
    </location>
</feature>
<dbReference type="STRING" id="1798383.A3D78_04385"/>
<evidence type="ECO:0008006" key="4">
    <source>
        <dbReference type="Google" id="ProtNLM"/>
    </source>
</evidence>
<sequence>MTNILLFFILLLGAVLRLTRYPPVFVVDSARDLLMGLHIARDLELPLVGHWALGVSFPYPPYYYYFLGILSSISTDLFFIFSVFVFIQLLGIIALYQIGALLYNRKAGLLAGLFYAVSAIMVISGSMIETVFLNIPIFLFSFWSFVVFYKSQRTSYAFLTILIILVSASIHASSIPFLFLYTVVAVYRLGKENIGKIFLLIIFTFCLAVIFYLPVVRFYGLSEFLRLLFYKLRETSSNNVFLVFLLNWGKLLLLLFFSRLNSVIFFISYVLLLLSLLLRADLKKIKGLFIPIGCIGYFLLLAAVAQKDIYLHYLIIITPFVFLGVSYLLIENLKSKTLLLKVVTVSVAVVTLFLFIKGLWESVPWVSGDYRTYAKLTDLIMSDVSKRKKEMGLKKDNFYQVFVVTPEDNYKNSFLVWYFLEKKYHQKHAKVANTDRDFIPLGGKEVIYLICDFRSRPSFSVRCLEEYTTSNPDKKYEGLLEQIDQNYQTHVFTILDTLP</sequence>
<keyword evidence="1" id="KW-1133">Transmembrane helix</keyword>
<evidence type="ECO:0000313" key="2">
    <source>
        <dbReference type="EMBL" id="OGG19087.1"/>
    </source>
</evidence>
<dbReference type="EMBL" id="MFJM01000006">
    <property type="protein sequence ID" value="OGG19087.1"/>
    <property type="molecule type" value="Genomic_DNA"/>
</dbReference>
<feature type="transmembrane region" description="Helical" evidence="1">
    <location>
        <begin position="342"/>
        <end position="360"/>
    </location>
</feature>